<sequence length="120" mass="14304">MFSKNLVCHLGKNLRFLRLRQSLRQEELQIQFNLSRGAWSDYEKASSTPNLSGLLDIAAFFKISLDELILRDLEREARKKRHSPFQFDGTVEVDKWEFEYIRRELERLLVEIDTLKKKMA</sequence>
<dbReference type="Gene3D" id="1.10.260.40">
    <property type="entry name" value="lambda repressor-like DNA-binding domains"/>
    <property type="match status" value="1"/>
</dbReference>
<protein>
    <submittedName>
        <fullName evidence="2">Helix-turn-helix transcriptional regulator</fullName>
    </submittedName>
</protein>
<evidence type="ECO:0000313" key="3">
    <source>
        <dbReference type="Proteomes" id="UP001220610"/>
    </source>
</evidence>
<dbReference type="InterPro" id="IPR010982">
    <property type="entry name" value="Lambda_DNA-bd_dom_sf"/>
</dbReference>
<dbReference type="PROSITE" id="PS50943">
    <property type="entry name" value="HTH_CROC1"/>
    <property type="match status" value="1"/>
</dbReference>
<feature type="domain" description="HTH cro/C1-type" evidence="1">
    <location>
        <begin position="14"/>
        <end position="68"/>
    </location>
</feature>
<evidence type="ECO:0000259" key="1">
    <source>
        <dbReference type="PROSITE" id="PS50943"/>
    </source>
</evidence>
<dbReference type="SMART" id="SM00530">
    <property type="entry name" value="HTH_XRE"/>
    <property type="match status" value="1"/>
</dbReference>
<proteinExistence type="predicted"/>
<evidence type="ECO:0000313" key="2">
    <source>
        <dbReference type="EMBL" id="WEK36655.1"/>
    </source>
</evidence>
<gene>
    <name evidence="2" type="ORF">P0Y53_04000</name>
</gene>
<dbReference type="AlphaFoldDB" id="A0AAJ5WTW3"/>
<dbReference type="EMBL" id="CP119311">
    <property type="protein sequence ID" value="WEK36655.1"/>
    <property type="molecule type" value="Genomic_DNA"/>
</dbReference>
<accession>A0AAJ5WTW3</accession>
<organism evidence="2 3">
    <name type="scientific">Candidatus Pseudobacter hemicellulosilyticus</name>
    <dbReference type="NCBI Taxonomy" id="3121375"/>
    <lineage>
        <taxon>Bacteria</taxon>
        <taxon>Pseudomonadati</taxon>
        <taxon>Bacteroidota</taxon>
        <taxon>Chitinophagia</taxon>
        <taxon>Chitinophagales</taxon>
        <taxon>Chitinophagaceae</taxon>
        <taxon>Pseudobacter</taxon>
    </lineage>
</organism>
<dbReference type="GO" id="GO:0003677">
    <property type="term" value="F:DNA binding"/>
    <property type="evidence" value="ECO:0007669"/>
    <property type="project" value="InterPro"/>
</dbReference>
<name>A0AAJ5WTW3_9BACT</name>
<dbReference type="Proteomes" id="UP001220610">
    <property type="component" value="Chromosome"/>
</dbReference>
<dbReference type="CDD" id="cd00093">
    <property type="entry name" value="HTH_XRE"/>
    <property type="match status" value="1"/>
</dbReference>
<reference evidence="2" key="1">
    <citation type="submission" date="2023-03" db="EMBL/GenBank/DDBJ databases">
        <title>Andean soil-derived lignocellulolytic bacterial consortium as a source of novel taxa and putative plastic-active enzymes.</title>
        <authorList>
            <person name="Diaz-Garcia L."/>
            <person name="Chuvochina M."/>
            <person name="Feuerriegel G."/>
            <person name="Bunk B."/>
            <person name="Sproer C."/>
            <person name="Streit W.R."/>
            <person name="Rodriguez L.M."/>
            <person name="Overmann J."/>
            <person name="Jimenez D.J."/>
        </authorList>
    </citation>
    <scope>NUCLEOTIDE SEQUENCE</scope>
    <source>
        <strain evidence="2">MAG 7</strain>
    </source>
</reference>
<dbReference type="SUPFAM" id="SSF47413">
    <property type="entry name" value="lambda repressor-like DNA-binding domains"/>
    <property type="match status" value="1"/>
</dbReference>
<dbReference type="InterPro" id="IPR001387">
    <property type="entry name" value="Cro/C1-type_HTH"/>
</dbReference>